<dbReference type="FunFam" id="3.90.600.10:FF:000001">
    <property type="entry name" value="Trifunctional purine biosynthetic protein adenosine-3"/>
    <property type="match status" value="1"/>
</dbReference>
<keyword evidence="9 17" id="KW-0658">Purine biosynthesis</keyword>
<evidence type="ECO:0000256" key="10">
    <source>
        <dbReference type="ARBA" id="ARBA00022840"/>
    </source>
</evidence>
<dbReference type="InterPro" id="IPR000115">
    <property type="entry name" value="PRibGlycinamide_synth"/>
</dbReference>
<dbReference type="EMBL" id="NMSH01000027">
    <property type="protein sequence ID" value="PAR19852.1"/>
    <property type="molecule type" value="Genomic_DNA"/>
</dbReference>
<dbReference type="Proteomes" id="UP000216173">
    <property type="component" value="Unassembled WGS sequence"/>
</dbReference>
<accession>A0A271VNV9</accession>
<dbReference type="InterPro" id="IPR037123">
    <property type="entry name" value="PRibGlycinamide_synth_C_sf"/>
</dbReference>
<dbReference type="GO" id="GO:0004637">
    <property type="term" value="F:phosphoribosylamine-glycine ligase activity"/>
    <property type="evidence" value="ECO:0007669"/>
    <property type="project" value="UniProtKB-UniRule"/>
</dbReference>
<dbReference type="Gene3D" id="3.40.50.20">
    <property type="match status" value="1"/>
</dbReference>
<dbReference type="InterPro" id="IPR016185">
    <property type="entry name" value="PreATP-grasp_dom_sf"/>
</dbReference>
<keyword evidence="10 18" id="KW-0067">ATP-binding</keyword>
<evidence type="ECO:0000256" key="1">
    <source>
        <dbReference type="ARBA" id="ARBA00001936"/>
    </source>
</evidence>
<sequence>MQVLIIGSGGREHALAWKVAQNPQVDTIYVAPGNAGTALEHKVQNVNIGITDIPALVAFAQDKAIELTIVGPEAPLVIGVVDAFRAAGLPIFGPTQGAAQLEGSKAFTKDFLARHNIPTAAYANFTEIEPALAYVREKGAPIVVKADGLAAGKGVIVAMTLQEAEDAIQDMLAGNAFGSAGSRVVVEEFLDGEEASFIVMVDGENVLPMATSQDHKRVGDADTGPNTGGMGAYSPAPVVTQDVHDRVMREVIYPTVRGMAAEGNTYTGFLYAGLMIDSTGAPKVIEYNCRFGDPETQPIMMRLQSDLVELCQAAIAGKLDQVESKWDPRASIGVVLAAGGYPGDYAKGEVISGLPTQESAGQKVFHAGTETQGDQVVTNGGRVLCATALGNTVLEAQQRAYQLADQIHWNGMFCRRDIGYRAIAREQAK</sequence>
<dbReference type="FunFam" id="3.40.50.20:FF:000006">
    <property type="entry name" value="Phosphoribosylamine--glycine ligase, chloroplastic"/>
    <property type="match status" value="1"/>
</dbReference>
<dbReference type="InterPro" id="IPR020562">
    <property type="entry name" value="PRibGlycinamide_synth_N"/>
</dbReference>
<dbReference type="FunFam" id="3.30.1490.20:FF:000006">
    <property type="entry name" value="phosphoribosylamine--glycine ligase, chloroplastic-like"/>
    <property type="match status" value="1"/>
</dbReference>
<dbReference type="SUPFAM" id="SSF52440">
    <property type="entry name" value="PreATP-grasp domain"/>
    <property type="match status" value="1"/>
</dbReference>
<evidence type="ECO:0000256" key="12">
    <source>
        <dbReference type="ARBA" id="ARBA00023211"/>
    </source>
</evidence>
<evidence type="ECO:0000256" key="18">
    <source>
        <dbReference type="PROSITE-ProRule" id="PRU00409"/>
    </source>
</evidence>
<dbReference type="UniPathway" id="UPA00074">
    <property type="reaction ID" value="UER00125"/>
</dbReference>
<evidence type="ECO:0000313" key="20">
    <source>
        <dbReference type="EMBL" id="PAR19852.1"/>
    </source>
</evidence>
<evidence type="ECO:0000256" key="2">
    <source>
        <dbReference type="ARBA" id="ARBA00001946"/>
    </source>
</evidence>
<dbReference type="GO" id="GO:0005524">
    <property type="term" value="F:ATP binding"/>
    <property type="evidence" value="ECO:0007669"/>
    <property type="project" value="UniProtKB-UniRule"/>
</dbReference>
<dbReference type="PANTHER" id="PTHR43472">
    <property type="entry name" value="PHOSPHORIBOSYLAMINE--GLYCINE LIGASE"/>
    <property type="match status" value="1"/>
</dbReference>
<dbReference type="PROSITE" id="PS50975">
    <property type="entry name" value="ATP_GRASP"/>
    <property type="match status" value="1"/>
</dbReference>
<dbReference type="InterPro" id="IPR011761">
    <property type="entry name" value="ATP-grasp"/>
</dbReference>
<dbReference type="Gene3D" id="3.30.470.20">
    <property type="entry name" value="ATP-grasp fold, B domain"/>
    <property type="match status" value="1"/>
</dbReference>
<evidence type="ECO:0000256" key="4">
    <source>
        <dbReference type="ARBA" id="ARBA00013255"/>
    </source>
</evidence>
<gene>
    <name evidence="17" type="primary">purD</name>
    <name evidence="20" type="ORF">CGU03_14745</name>
</gene>
<proteinExistence type="inferred from homology"/>
<evidence type="ECO:0000313" key="21">
    <source>
        <dbReference type="Proteomes" id="UP000216173"/>
    </source>
</evidence>
<dbReference type="NCBIfam" id="TIGR00877">
    <property type="entry name" value="purD"/>
    <property type="match status" value="1"/>
</dbReference>
<dbReference type="Gene3D" id="3.90.600.10">
    <property type="entry name" value="Phosphoribosylglycinamide synthetase, C-terminal domain"/>
    <property type="match status" value="1"/>
</dbReference>
<comment type="pathway">
    <text evidence="3 17">Purine metabolism; IMP biosynthesis via de novo pathway; N(1)-(5-phospho-D-ribosyl)glycinamide from 5-phospho-alpha-D-ribose 1-diphosphate: step 2/2.</text>
</comment>
<evidence type="ECO:0000256" key="7">
    <source>
        <dbReference type="ARBA" id="ARBA00022723"/>
    </source>
</evidence>
<dbReference type="GO" id="GO:0009113">
    <property type="term" value="P:purine nucleobase biosynthetic process"/>
    <property type="evidence" value="ECO:0007669"/>
    <property type="project" value="InterPro"/>
</dbReference>
<dbReference type="RefSeq" id="WP_001197682.1">
    <property type="nucleotide sequence ID" value="NZ_LBGR01000019.1"/>
</dbReference>
<dbReference type="Pfam" id="PF01071">
    <property type="entry name" value="GARS_A"/>
    <property type="match status" value="1"/>
</dbReference>
<dbReference type="SUPFAM" id="SSF56059">
    <property type="entry name" value="Glutathione synthetase ATP-binding domain-like"/>
    <property type="match status" value="1"/>
</dbReference>
<dbReference type="SUPFAM" id="SSF51246">
    <property type="entry name" value="Rudiment single hybrid motif"/>
    <property type="match status" value="1"/>
</dbReference>
<dbReference type="Pfam" id="PF02843">
    <property type="entry name" value="GARS_C"/>
    <property type="match status" value="1"/>
</dbReference>
<keyword evidence="6 17" id="KW-0436">Ligase</keyword>
<reference evidence="21" key="1">
    <citation type="submission" date="2017-07" db="EMBL/GenBank/DDBJ databases">
        <authorList>
            <person name="Boucher Y."/>
            <person name="Orata F.D."/>
        </authorList>
    </citation>
    <scope>NUCLEOTIDE SEQUENCE [LARGE SCALE GENOMIC DNA]</scope>
    <source>
        <strain evidence="21">OYP9E10</strain>
    </source>
</reference>
<keyword evidence="7" id="KW-0479">Metal-binding</keyword>
<dbReference type="InterPro" id="IPR011054">
    <property type="entry name" value="Rudment_hybrid_motif"/>
</dbReference>
<evidence type="ECO:0000256" key="9">
    <source>
        <dbReference type="ARBA" id="ARBA00022755"/>
    </source>
</evidence>
<evidence type="ECO:0000256" key="3">
    <source>
        <dbReference type="ARBA" id="ARBA00005174"/>
    </source>
</evidence>
<name>A0A271VNV9_VIBMT</name>
<dbReference type="PROSITE" id="PS00184">
    <property type="entry name" value="GARS"/>
    <property type="match status" value="1"/>
</dbReference>
<dbReference type="GO" id="GO:0006189">
    <property type="term" value="P:'de novo' IMP biosynthetic process"/>
    <property type="evidence" value="ECO:0007669"/>
    <property type="project" value="UniProtKB-UniRule"/>
</dbReference>
<comment type="cofactor">
    <cofactor evidence="1">
        <name>Mn(2+)</name>
        <dbReference type="ChEBI" id="CHEBI:29035"/>
    </cofactor>
</comment>
<dbReference type="Gene3D" id="3.30.1490.20">
    <property type="entry name" value="ATP-grasp fold, A domain"/>
    <property type="match status" value="1"/>
</dbReference>
<comment type="caution">
    <text evidence="20">The sequence shown here is derived from an EMBL/GenBank/DDBJ whole genome shotgun (WGS) entry which is preliminary data.</text>
</comment>
<evidence type="ECO:0000256" key="11">
    <source>
        <dbReference type="ARBA" id="ARBA00022842"/>
    </source>
</evidence>
<keyword evidence="8 18" id="KW-0547">Nucleotide-binding</keyword>
<organism evidence="20 21">
    <name type="scientific">Vibrio metoecus</name>
    <dbReference type="NCBI Taxonomy" id="1481663"/>
    <lineage>
        <taxon>Bacteria</taxon>
        <taxon>Pseudomonadati</taxon>
        <taxon>Pseudomonadota</taxon>
        <taxon>Gammaproteobacteria</taxon>
        <taxon>Vibrionales</taxon>
        <taxon>Vibrionaceae</taxon>
        <taxon>Vibrio</taxon>
    </lineage>
</organism>
<dbReference type="PANTHER" id="PTHR43472:SF1">
    <property type="entry name" value="PHOSPHORIBOSYLAMINE--GLYCINE LIGASE, CHLOROPLASTIC"/>
    <property type="match status" value="1"/>
</dbReference>
<dbReference type="HAMAP" id="MF_00138">
    <property type="entry name" value="GARS"/>
    <property type="match status" value="1"/>
</dbReference>
<dbReference type="SMART" id="SM01210">
    <property type="entry name" value="GARS_C"/>
    <property type="match status" value="1"/>
</dbReference>
<dbReference type="InterPro" id="IPR020560">
    <property type="entry name" value="PRibGlycinamide_synth_C-dom"/>
</dbReference>
<protein>
    <recommendedName>
        <fullName evidence="5 17">Phosphoribosylamine--glycine ligase</fullName>
        <ecNumber evidence="4 17">6.3.4.13</ecNumber>
    </recommendedName>
    <alternativeName>
        <fullName evidence="16 17">GARS</fullName>
    </alternativeName>
    <alternativeName>
        <fullName evidence="14 17">Glycinamide ribonucleotide synthetase</fullName>
    </alternativeName>
    <alternativeName>
        <fullName evidence="15 17">Phosphoribosylglycinamide synthetase</fullName>
    </alternativeName>
</protein>
<comment type="catalytic activity">
    <reaction evidence="17">
        <text>5-phospho-beta-D-ribosylamine + glycine + ATP = N(1)-(5-phospho-beta-D-ribosyl)glycinamide + ADP + phosphate + H(+)</text>
        <dbReference type="Rhea" id="RHEA:17453"/>
        <dbReference type="ChEBI" id="CHEBI:15378"/>
        <dbReference type="ChEBI" id="CHEBI:30616"/>
        <dbReference type="ChEBI" id="CHEBI:43474"/>
        <dbReference type="ChEBI" id="CHEBI:57305"/>
        <dbReference type="ChEBI" id="CHEBI:58681"/>
        <dbReference type="ChEBI" id="CHEBI:143788"/>
        <dbReference type="ChEBI" id="CHEBI:456216"/>
        <dbReference type="EC" id="6.3.4.13"/>
    </reaction>
</comment>
<evidence type="ECO:0000256" key="8">
    <source>
        <dbReference type="ARBA" id="ARBA00022741"/>
    </source>
</evidence>
<feature type="domain" description="ATP-grasp" evidence="19">
    <location>
        <begin position="109"/>
        <end position="316"/>
    </location>
</feature>
<keyword evidence="12" id="KW-0464">Manganese</keyword>
<dbReference type="AlphaFoldDB" id="A0A271VNV9"/>
<dbReference type="InterPro" id="IPR013815">
    <property type="entry name" value="ATP_grasp_subdomain_1"/>
</dbReference>
<dbReference type="SMART" id="SM01209">
    <property type="entry name" value="GARS_A"/>
    <property type="match status" value="1"/>
</dbReference>
<dbReference type="InterPro" id="IPR020559">
    <property type="entry name" value="PRibGlycinamide_synth_CS"/>
</dbReference>
<evidence type="ECO:0000256" key="14">
    <source>
        <dbReference type="ARBA" id="ARBA00042242"/>
    </source>
</evidence>
<keyword evidence="11" id="KW-0460">Magnesium</keyword>
<dbReference type="InterPro" id="IPR020561">
    <property type="entry name" value="PRibGlycinamid_synth_ATP-grasp"/>
</dbReference>
<evidence type="ECO:0000256" key="15">
    <source>
        <dbReference type="ARBA" id="ARBA00042864"/>
    </source>
</evidence>
<comment type="cofactor">
    <cofactor evidence="2">
        <name>Mg(2+)</name>
        <dbReference type="ChEBI" id="CHEBI:18420"/>
    </cofactor>
</comment>
<evidence type="ECO:0000256" key="17">
    <source>
        <dbReference type="HAMAP-Rule" id="MF_00138"/>
    </source>
</evidence>
<dbReference type="GO" id="GO:0046872">
    <property type="term" value="F:metal ion binding"/>
    <property type="evidence" value="ECO:0007669"/>
    <property type="project" value="UniProtKB-KW"/>
</dbReference>
<evidence type="ECO:0000259" key="19">
    <source>
        <dbReference type="PROSITE" id="PS50975"/>
    </source>
</evidence>
<comment type="similarity">
    <text evidence="13 17">Belongs to the GARS family.</text>
</comment>
<dbReference type="FunFam" id="3.30.470.20:FF:000031">
    <property type="entry name" value="Phosphoribosylamine--glycine ligase"/>
    <property type="match status" value="1"/>
</dbReference>
<dbReference type="Pfam" id="PF02844">
    <property type="entry name" value="GARS_N"/>
    <property type="match status" value="1"/>
</dbReference>
<dbReference type="EC" id="6.3.4.13" evidence="4 17"/>
<evidence type="ECO:0000256" key="5">
    <source>
        <dbReference type="ARBA" id="ARBA00020605"/>
    </source>
</evidence>
<evidence type="ECO:0000256" key="13">
    <source>
        <dbReference type="ARBA" id="ARBA00038345"/>
    </source>
</evidence>
<evidence type="ECO:0000256" key="16">
    <source>
        <dbReference type="ARBA" id="ARBA00079592"/>
    </source>
</evidence>
<evidence type="ECO:0000256" key="6">
    <source>
        <dbReference type="ARBA" id="ARBA00022598"/>
    </source>
</evidence>